<sequence>MRSYYFIHSLGSLSPSLSLSLCYSRECSVSRLTSTQLWADPLQPVSSLRMTMKRWVCGVLKHVQLRLKELPAASLWVGDGAGASRTECFCRFLKRALLAAFTCAFAFGGAIVGIITGALKGQTTETGFVRGAGIGAVAGAVTAVQLLELMVDGESLSKVALLCSLVDGKVFMEWVGPAVLKAYQWQVSNLETPYREISDIYDTAEDKGLSLNCIQRLPEYHFQSSKMAKKSVDGPCCSICLQDFQEGETGRRLPKCGHIFHLECLDAWLVRQGSCPMCRDDICEHENADCFLNNF</sequence>
<name>A0A8B8Q755_9MYRT</name>
<feature type="transmembrane region" description="Helical" evidence="7">
    <location>
        <begin position="96"/>
        <end position="119"/>
    </location>
</feature>
<dbReference type="Gene3D" id="3.30.40.10">
    <property type="entry name" value="Zinc/RING finger domain, C3HC4 (zinc finger)"/>
    <property type="match status" value="1"/>
</dbReference>
<dbReference type="PROSITE" id="PS50089">
    <property type="entry name" value="ZF_RING_2"/>
    <property type="match status" value="1"/>
</dbReference>
<dbReference type="OrthoDB" id="8062037at2759"/>
<evidence type="ECO:0000256" key="3">
    <source>
        <dbReference type="ARBA" id="ARBA00022771"/>
    </source>
</evidence>
<dbReference type="AlphaFoldDB" id="A0A8B8Q755"/>
<dbReference type="PANTHER" id="PTHR46151">
    <property type="entry name" value="NEP1-INTERACTING PROTEIN-LIKE 2"/>
    <property type="match status" value="1"/>
</dbReference>
<keyword evidence="5 7" id="KW-0472">Membrane</keyword>
<dbReference type="PANTHER" id="PTHR46151:SF12">
    <property type="entry name" value="RING_U-BOX SUPERFAMILY PROTEIN"/>
    <property type="match status" value="1"/>
</dbReference>
<dbReference type="Proteomes" id="UP000827889">
    <property type="component" value="Chromosome 2"/>
</dbReference>
<keyword evidence="2" id="KW-0479">Metal-binding</keyword>
<evidence type="ECO:0000256" key="2">
    <source>
        <dbReference type="ARBA" id="ARBA00022723"/>
    </source>
</evidence>
<comment type="subcellular location">
    <subcellularLocation>
        <location evidence="1">Membrane</location>
    </subcellularLocation>
</comment>
<feature type="domain" description="RING-type" evidence="8">
    <location>
        <begin position="237"/>
        <end position="279"/>
    </location>
</feature>
<accession>A0A8B8Q755</accession>
<keyword evidence="9" id="KW-1185">Reference proteome</keyword>
<evidence type="ECO:0000313" key="9">
    <source>
        <dbReference type="Proteomes" id="UP000827889"/>
    </source>
</evidence>
<dbReference type="SUPFAM" id="SSF57850">
    <property type="entry name" value="RING/U-box"/>
    <property type="match status" value="1"/>
</dbReference>
<evidence type="ECO:0000256" key="6">
    <source>
        <dbReference type="PROSITE-ProRule" id="PRU00175"/>
    </source>
</evidence>
<dbReference type="InterPro" id="IPR001841">
    <property type="entry name" value="Znf_RING"/>
</dbReference>
<evidence type="ECO:0000256" key="4">
    <source>
        <dbReference type="ARBA" id="ARBA00022833"/>
    </source>
</evidence>
<keyword evidence="7" id="KW-0812">Transmembrane</keyword>
<dbReference type="Pfam" id="PF13639">
    <property type="entry name" value="zf-RING_2"/>
    <property type="match status" value="1"/>
</dbReference>
<organism evidence="9 10">
    <name type="scientific">Rhodamnia argentea</name>
    <dbReference type="NCBI Taxonomy" id="178133"/>
    <lineage>
        <taxon>Eukaryota</taxon>
        <taxon>Viridiplantae</taxon>
        <taxon>Streptophyta</taxon>
        <taxon>Embryophyta</taxon>
        <taxon>Tracheophyta</taxon>
        <taxon>Spermatophyta</taxon>
        <taxon>Magnoliopsida</taxon>
        <taxon>eudicotyledons</taxon>
        <taxon>Gunneridae</taxon>
        <taxon>Pentapetalae</taxon>
        <taxon>rosids</taxon>
        <taxon>malvids</taxon>
        <taxon>Myrtales</taxon>
        <taxon>Myrtaceae</taxon>
        <taxon>Myrtoideae</taxon>
        <taxon>Myrteae</taxon>
        <taxon>Australasian group</taxon>
        <taxon>Rhodamnia</taxon>
    </lineage>
</organism>
<keyword evidence="3 6" id="KW-0863">Zinc-finger</keyword>
<dbReference type="GeneID" id="115749997"/>
<reference evidence="9" key="1">
    <citation type="submission" date="2025-05" db="UniProtKB">
        <authorList>
            <consortium name="RefSeq"/>
        </authorList>
    </citation>
    <scope>NUCLEOTIDE SEQUENCE [LARGE SCALE GENOMIC DNA]</scope>
</reference>
<dbReference type="CDD" id="cd16461">
    <property type="entry name" value="RING-H2_EL5-like"/>
    <property type="match status" value="1"/>
</dbReference>
<evidence type="ECO:0000313" key="10">
    <source>
        <dbReference type="RefSeq" id="XP_030542931.1"/>
    </source>
</evidence>
<gene>
    <name evidence="10" type="primary">LOC115749997</name>
</gene>
<reference evidence="10" key="2">
    <citation type="submission" date="2025-08" db="UniProtKB">
        <authorList>
            <consortium name="RefSeq"/>
        </authorList>
    </citation>
    <scope>IDENTIFICATION</scope>
    <source>
        <tissue evidence="10">Leaf</tissue>
    </source>
</reference>
<evidence type="ECO:0000256" key="7">
    <source>
        <dbReference type="SAM" id="Phobius"/>
    </source>
</evidence>
<keyword evidence="4" id="KW-0862">Zinc</keyword>
<dbReference type="SMART" id="SM00184">
    <property type="entry name" value="RING"/>
    <property type="match status" value="1"/>
</dbReference>
<dbReference type="KEGG" id="rarg:115749997"/>
<keyword evidence="7" id="KW-1133">Transmembrane helix</keyword>
<dbReference type="GO" id="GO:0016020">
    <property type="term" value="C:membrane"/>
    <property type="evidence" value="ECO:0007669"/>
    <property type="project" value="UniProtKB-SubCell"/>
</dbReference>
<evidence type="ECO:0000259" key="8">
    <source>
        <dbReference type="PROSITE" id="PS50089"/>
    </source>
</evidence>
<dbReference type="RefSeq" id="XP_030542931.1">
    <property type="nucleotide sequence ID" value="XM_030687071.2"/>
</dbReference>
<protein>
    <submittedName>
        <fullName evidence="10">NEP1-interacting protein-like 1</fullName>
    </submittedName>
</protein>
<proteinExistence type="predicted"/>
<dbReference type="InterPro" id="IPR013083">
    <property type="entry name" value="Znf_RING/FYVE/PHD"/>
</dbReference>
<dbReference type="GO" id="GO:0008270">
    <property type="term" value="F:zinc ion binding"/>
    <property type="evidence" value="ECO:0007669"/>
    <property type="project" value="UniProtKB-KW"/>
</dbReference>
<evidence type="ECO:0000256" key="5">
    <source>
        <dbReference type="ARBA" id="ARBA00023136"/>
    </source>
</evidence>
<evidence type="ECO:0000256" key="1">
    <source>
        <dbReference type="ARBA" id="ARBA00004370"/>
    </source>
</evidence>